<dbReference type="RefSeq" id="WP_320235838.1">
    <property type="nucleotide sequence ID" value="NZ_JAVIJF010000021.1"/>
</dbReference>
<keyword evidence="2" id="KW-0472">Membrane</keyword>
<evidence type="ECO:0000256" key="2">
    <source>
        <dbReference type="SAM" id="Phobius"/>
    </source>
</evidence>
<accession>A0ABU4ZR63</accession>
<evidence type="ECO:0000313" key="4">
    <source>
        <dbReference type="Proteomes" id="UP001276840"/>
    </source>
</evidence>
<dbReference type="InterPro" id="IPR027587">
    <property type="entry name" value="TrbK"/>
</dbReference>
<proteinExistence type="predicted"/>
<reference evidence="3 4" key="1">
    <citation type="submission" date="2023-08" db="EMBL/GenBank/DDBJ databases">
        <title>Implementing the SeqCode for naming new Mesorhizobium species isolated from Vachellia karroo root nodules.</title>
        <authorList>
            <person name="Van Lill M."/>
        </authorList>
    </citation>
    <scope>NUCLEOTIDE SEQUENCE [LARGE SCALE GENOMIC DNA]</scope>
    <source>
        <strain evidence="3 4">MSK 1335</strain>
    </source>
</reference>
<comment type="caution">
    <text evidence="3">The sequence shown here is derived from an EMBL/GenBank/DDBJ whole genome shotgun (WGS) entry which is preliminary data.</text>
</comment>
<keyword evidence="2" id="KW-1133">Transmembrane helix</keyword>
<dbReference type="NCBIfam" id="TIGR04360">
    <property type="entry name" value="other_trbK"/>
    <property type="match status" value="1"/>
</dbReference>
<organism evidence="3 4">
    <name type="scientific">Mesorhizobium montanum</name>
    <dbReference type="NCBI Taxonomy" id="3072323"/>
    <lineage>
        <taxon>Bacteria</taxon>
        <taxon>Pseudomonadati</taxon>
        <taxon>Pseudomonadota</taxon>
        <taxon>Alphaproteobacteria</taxon>
        <taxon>Hyphomicrobiales</taxon>
        <taxon>Phyllobacteriaceae</taxon>
        <taxon>Mesorhizobium</taxon>
    </lineage>
</organism>
<gene>
    <name evidence="3" type="primary">trbK-alt</name>
    <name evidence="3" type="ORF">RFM68_25695</name>
</gene>
<evidence type="ECO:0000313" key="3">
    <source>
        <dbReference type="EMBL" id="MDX8527894.1"/>
    </source>
</evidence>
<dbReference type="Proteomes" id="UP001276840">
    <property type="component" value="Unassembled WGS sequence"/>
</dbReference>
<feature type="transmembrane region" description="Helical" evidence="2">
    <location>
        <begin position="6"/>
        <end position="24"/>
    </location>
</feature>
<dbReference type="EMBL" id="JAVIJF010000021">
    <property type="protein sequence ID" value="MDX8527894.1"/>
    <property type="molecule type" value="Genomic_DNA"/>
</dbReference>
<protein>
    <submittedName>
        <fullName evidence="3">Entry exclusion protein TrbK-alt</fullName>
    </submittedName>
</protein>
<keyword evidence="2" id="KW-0812">Transmembrane</keyword>
<name>A0ABU4ZR63_9HYPH</name>
<feature type="region of interest" description="Disordered" evidence="1">
    <location>
        <begin position="89"/>
        <end position="108"/>
    </location>
</feature>
<sequence length="108" mass="11316">MDGRTFARIVAVVFVAVAVTATALEMTRKVERPDNVAPQAPTALVPNSPGEGLRCCQTLGEAALHDSGCLRLWAEQRDRFLGLKAPFASSASGMATSPSPDASSSEAR</sequence>
<evidence type="ECO:0000256" key="1">
    <source>
        <dbReference type="SAM" id="MobiDB-lite"/>
    </source>
</evidence>
<dbReference type="Pfam" id="PF20084">
    <property type="entry name" value="TrbK"/>
    <property type="match status" value="1"/>
</dbReference>
<keyword evidence="4" id="KW-1185">Reference proteome</keyword>